<evidence type="ECO:0000313" key="13">
    <source>
        <dbReference type="EMBL" id="ESP87143.1"/>
    </source>
</evidence>
<dbReference type="eggNOG" id="arCOG01331">
    <property type="taxonomic scope" value="Archaea"/>
</dbReference>
<evidence type="ECO:0000256" key="9">
    <source>
        <dbReference type="ARBA" id="ARBA00023049"/>
    </source>
</evidence>
<feature type="domain" description="Peptidase M48" evidence="12">
    <location>
        <begin position="61"/>
        <end position="276"/>
    </location>
</feature>
<feature type="binding site" evidence="11">
    <location>
        <position position="201"/>
    </location>
    <ligand>
        <name>Zn(2+)</name>
        <dbReference type="ChEBI" id="CHEBI:29105"/>
        <note>catalytic</note>
    </ligand>
</feature>
<evidence type="ECO:0000256" key="8">
    <source>
        <dbReference type="ARBA" id="ARBA00022989"/>
    </source>
</evidence>
<dbReference type="Pfam" id="PF01435">
    <property type="entry name" value="Peptidase_M48"/>
    <property type="match status" value="1"/>
</dbReference>
<keyword evidence="5 11" id="KW-0479">Metal-binding</keyword>
<sequence length="283" mass="29613">MAGVVVLLAALYVGFAAALAQYFGEVAAVAVAVGALSVGQLLYGHEVALRSVGGEVVSESEYPDLHARVGRLAQQAGVRKPDVAVADEPMPNAFAAGRSESTAVVCVTTGLLDTVDGAELDGVLAHELAHVQHRDVVVMTLASAVSMAAFWVVRWGWIFDDGGGGGGGENGQPQFLVAFAASLVVWVASSLVIRLLSRYREYAADRGAVAITGEPAALATALAAIDGRMERVPDDDLREHEGTSALMFCGVEAGKLTRWFGTHPAVDERIERLRALEAEMASA</sequence>
<comment type="cofactor">
    <cofactor evidence="11">
        <name>Zn(2+)</name>
        <dbReference type="ChEBI" id="CHEBI:29105"/>
    </cofactor>
    <text evidence="11">Binds 1 zinc ion per subunit.</text>
</comment>
<dbReference type="GO" id="GO:0004222">
    <property type="term" value="F:metalloendopeptidase activity"/>
    <property type="evidence" value="ECO:0007669"/>
    <property type="project" value="UniProtKB-UniRule"/>
</dbReference>
<keyword evidence="14" id="KW-1185">Reference proteome</keyword>
<evidence type="ECO:0000256" key="4">
    <source>
        <dbReference type="ARBA" id="ARBA00022692"/>
    </source>
</evidence>
<reference evidence="13 14" key="1">
    <citation type="journal article" date="2013" name="Genome Announc.">
        <title>Draft Genome Sequence of 'Candidatus Halobonum tyrrellensis' Strain G22, Isolated from the Hypersaline Waters of Lake Tyrrell, Australia.</title>
        <authorList>
            <person name="Ugalde J.A."/>
            <person name="Narasingarao P."/>
            <person name="Kuo S."/>
            <person name="Podell S."/>
            <person name="Allen E.E."/>
        </authorList>
    </citation>
    <scope>NUCLEOTIDE SEQUENCE [LARGE SCALE GENOMIC DNA]</scope>
    <source>
        <strain evidence="13 14">G22</strain>
    </source>
</reference>
<keyword evidence="4 11" id="KW-0812">Transmembrane</keyword>
<comment type="subcellular location">
    <subcellularLocation>
        <location evidence="11">Cell membrane</location>
        <topology evidence="11">Multi-pass membrane protein</topology>
    </subcellularLocation>
</comment>
<feature type="transmembrane region" description="Helical" evidence="11">
    <location>
        <begin position="175"/>
        <end position="196"/>
    </location>
</feature>
<dbReference type="HAMAP" id="MF_00188">
    <property type="entry name" value="Pept_M48_protease_HtpX"/>
    <property type="match status" value="1"/>
</dbReference>
<dbReference type="InterPro" id="IPR050083">
    <property type="entry name" value="HtpX_protease"/>
</dbReference>
<keyword evidence="6 11" id="KW-0378">Hydrolase</keyword>
<dbReference type="InterPro" id="IPR001915">
    <property type="entry name" value="Peptidase_M48"/>
</dbReference>
<dbReference type="Proteomes" id="UP000017840">
    <property type="component" value="Unassembled WGS sequence"/>
</dbReference>
<keyword evidence="9 11" id="KW-0482">Metalloprotease</keyword>
<dbReference type="EMBL" id="ASGZ01000062">
    <property type="protein sequence ID" value="ESP87143.1"/>
    <property type="molecule type" value="Genomic_DNA"/>
</dbReference>
<name>V4HAQ6_9EURY</name>
<dbReference type="InterPro" id="IPR022919">
    <property type="entry name" value="Pept_M48_protease_HtpX"/>
</dbReference>
<dbReference type="PANTHER" id="PTHR43221:SF2">
    <property type="entry name" value="PROTEASE HTPX HOMOLOG"/>
    <property type="match status" value="1"/>
</dbReference>
<proteinExistence type="inferred from homology"/>
<organism evidence="13 14">
    <name type="scientific">Candidatus Halobonum tyrrellensis G22</name>
    <dbReference type="NCBI Taxonomy" id="1324957"/>
    <lineage>
        <taxon>Archaea</taxon>
        <taxon>Methanobacteriati</taxon>
        <taxon>Methanobacteriota</taxon>
        <taxon>Stenosarchaea group</taxon>
        <taxon>Halobacteria</taxon>
        <taxon>Halobacteriales</taxon>
        <taxon>Haloferacaceae</taxon>
        <taxon>Candidatus Halobonum</taxon>
    </lineage>
</organism>
<evidence type="ECO:0000256" key="5">
    <source>
        <dbReference type="ARBA" id="ARBA00022723"/>
    </source>
</evidence>
<keyword evidence="8 11" id="KW-1133">Transmembrane helix</keyword>
<keyword evidence="3 11" id="KW-0645">Protease</keyword>
<accession>V4HAQ6</accession>
<feature type="binding site" evidence="11">
    <location>
        <position position="126"/>
    </location>
    <ligand>
        <name>Zn(2+)</name>
        <dbReference type="ChEBI" id="CHEBI:29105"/>
        <note>catalytic</note>
    </ligand>
</feature>
<dbReference type="AlphaFoldDB" id="V4HAQ6"/>
<comment type="caution">
    <text evidence="11">Lacks conserved residue(s) required for the propagation of feature annotation.</text>
</comment>
<evidence type="ECO:0000256" key="10">
    <source>
        <dbReference type="ARBA" id="ARBA00023136"/>
    </source>
</evidence>
<feature type="transmembrane region" description="Helical" evidence="11">
    <location>
        <begin position="136"/>
        <end position="155"/>
    </location>
</feature>
<evidence type="ECO:0000256" key="1">
    <source>
        <dbReference type="ARBA" id="ARBA00009779"/>
    </source>
</evidence>
<keyword evidence="2 11" id="KW-1003">Cell membrane</keyword>
<comment type="similarity">
    <text evidence="1 11">Belongs to the peptidase M48B family.</text>
</comment>
<evidence type="ECO:0000256" key="6">
    <source>
        <dbReference type="ARBA" id="ARBA00022801"/>
    </source>
</evidence>
<evidence type="ECO:0000256" key="7">
    <source>
        <dbReference type="ARBA" id="ARBA00022833"/>
    </source>
</evidence>
<keyword evidence="13" id="KW-0346">Stress response</keyword>
<dbReference type="Gene3D" id="3.30.2010.10">
    <property type="entry name" value="Metalloproteases ('zincins'), catalytic domain"/>
    <property type="match status" value="1"/>
</dbReference>
<evidence type="ECO:0000256" key="2">
    <source>
        <dbReference type="ARBA" id="ARBA00022475"/>
    </source>
</evidence>
<dbReference type="EC" id="3.4.24.-" evidence="11"/>
<protein>
    <recommendedName>
        <fullName evidence="11">Protease HtpX homolog</fullName>
        <ecNumber evidence="11">3.4.24.-</ecNumber>
    </recommendedName>
</protein>
<dbReference type="PANTHER" id="PTHR43221">
    <property type="entry name" value="PROTEASE HTPX"/>
    <property type="match status" value="1"/>
</dbReference>
<dbReference type="STRING" id="1324957.K933_15480"/>
<dbReference type="CDD" id="cd07327">
    <property type="entry name" value="M48B_HtpX_like"/>
    <property type="match status" value="1"/>
</dbReference>
<evidence type="ECO:0000313" key="14">
    <source>
        <dbReference type="Proteomes" id="UP000017840"/>
    </source>
</evidence>
<feature type="active site" evidence="11">
    <location>
        <position position="127"/>
    </location>
</feature>
<evidence type="ECO:0000256" key="3">
    <source>
        <dbReference type="ARBA" id="ARBA00022670"/>
    </source>
</evidence>
<gene>
    <name evidence="11" type="primary">htpX</name>
    <name evidence="13" type="ORF">K933_15480</name>
</gene>
<dbReference type="PATRIC" id="fig|1324957.4.peg.3141"/>
<evidence type="ECO:0000256" key="11">
    <source>
        <dbReference type="HAMAP-Rule" id="MF_00188"/>
    </source>
</evidence>
<dbReference type="GO" id="GO:0005886">
    <property type="term" value="C:plasma membrane"/>
    <property type="evidence" value="ECO:0007669"/>
    <property type="project" value="UniProtKB-SubCell"/>
</dbReference>
<dbReference type="GO" id="GO:0006508">
    <property type="term" value="P:proteolysis"/>
    <property type="evidence" value="ECO:0007669"/>
    <property type="project" value="UniProtKB-KW"/>
</dbReference>
<dbReference type="GO" id="GO:0008270">
    <property type="term" value="F:zinc ion binding"/>
    <property type="evidence" value="ECO:0007669"/>
    <property type="project" value="UniProtKB-UniRule"/>
</dbReference>
<comment type="caution">
    <text evidence="13">The sequence shown here is derived from an EMBL/GenBank/DDBJ whole genome shotgun (WGS) entry which is preliminary data.</text>
</comment>
<evidence type="ECO:0000259" key="12">
    <source>
        <dbReference type="Pfam" id="PF01435"/>
    </source>
</evidence>
<keyword evidence="7 11" id="KW-0862">Zinc</keyword>
<feature type="binding site" evidence="11">
    <location>
        <position position="130"/>
    </location>
    <ligand>
        <name>Zn(2+)</name>
        <dbReference type="ChEBI" id="CHEBI:29105"/>
        <note>catalytic</note>
    </ligand>
</feature>
<keyword evidence="10 11" id="KW-0472">Membrane</keyword>